<evidence type="ECO:0000256" key="4">
    <source>
        <dbReference type="ARBA" id="ARBA00022454"/>
    </source>
</evidence>
<sequence>MGGGARKQEKKRKGERNDFYFNIFIESQKFGVMPIRRAAGTPPQETPPSAAPDGEPDASSEESASVEEEQEVAPVAKKGEGQGDGEGTGEGDPKENGEKPEGEKPDESTGNKTEEKKAEGEDAEKDREKDGVKEKVKKPVKRTIPAWATMSASKRATLTNKNTSTMQPPRMDDILIEAIESCKEKTGASAHSVMKYIVNKYPNLELDKRKFLLKKALKRQLEKGTIKQLKGKGLSGSFTIGKQPPNKPTAKGKPMAVAPGLKAETLGDALPLIITRLCEPKEASYILIKKYVEQHFPQLNVEHRPDILKSGLVRAVDKGQLEQITGKGASGTFQLKREGGKFLLKGGPLEDAIMTAIVAMNEPKTCSTTTLRKFLLETNKDSMEYRVVNSLKRTLQKCKMMGWMEQITGNGLNGTYQLCYPYHPSPAILFPEKQKAKEQKMAEKAKCRKMVDSSDEEDSDEEEEESSEEDEESDDEPPPKRKAVKRPPPKARRPPPSKKSQPASQSRAKGKKRAAPAKRSAPPVKKPAPPAKKAAPPAKKSAPPARKPVPPANKPVPPVKKPAATSKAAASKKASPPAKAAPTPVKKAAPASKPKTPIVKKLTSRASKRPAPKKSPPAKKEAAKSAVKAKPAARKSLRERK</sequence>
<evidence type="ECO:0000256" key="1">
    <source>
        <dbReference type="ARBA" id="ARBA00004123"/>
    </source>
</evidence>
<dbReference type="AlphaFoldDB" id="A0AAN8R072"/>
<dbReference type="CDD" id="cd00073">
    <property type="entry name" value="H15"/>
    <property type="match status" value="1"/>
</dbReference>
<dbReference type="SUPFAM" id="SSF46785">
    <property type="entry name" value="Winged helix' DNA-binding domain"/>
    <property type="match status" value="3"/>
</dbReference>
<dbReference type="GO" id="GO:0031491">
    <property type="term" value="F:nucleosome binding"/>
    <property type="evidence" value="ECO:0007669"/>
    <property type="project" value="TreeGrafter"/>
</dbReference>
<feature type="domain" description="H15" evidence="9">
    <location>
        <begin position="259"/>
        <end position="337"/>
    </location>
</feature>
<feature type="compositionally biased region" description="Low complexity" evidence="8">
    <location>
        <begin position="531"/>
        <end position="544"/>
    </location>
</feature>
<proteinExistence type="predicted"/>
<dbReference type="InterPro" id="IPR036390">
    <property type="entry name" value="WH_DNA-bd_sf"/>
</dbReference>
<evidence type="ECO:0000256" key="3">
    <source>
        <dbReference type="ARBA" id="ARBA00019297"/>
    </source>
</evidence>
<name>A0AAN8R072_9TELE</name>
<dbReference type="Proteomes" id="UP001356427">
    <property type="component" value="Unassembled WGS sequence"/>
</dbReference>
<keyword evidence="7" id="KW-0539">Nucleus</keyword>
<keyword evidence="5" id="KW-0677">Repeat</keyword>
<dbReference type="PROSITE" id="PS51504">
    <property type="entry name" value="H15"/>
    <property type="match status" value="3"/>
</dbReference>
<dbReference type="InterPro" id="IPR005819">
    <property type="entry name" value="H1/H5"/>
</dbReference>
<protein>
    <recommendedName>
        <fullName evidence="3">Heterochromatin protein 1-binding protein 3</fullName>
    </recommendedName>
</protein>
<keyword evidence="4" id="KW-0158">Chromosome</keyword>
<dbReference type="InterPro" id="IPR005818">
    <property type="entry name" value="Histone_H1/H5_H15"/>
</dbReference>
<feature type="domain" description="H15" evidence="9">
    <location>
        <begin position="345"/>
        <end position="420"/>
    </location>
</feature>
<comment type="caution">
    <text evidence="10">The sequence shown here is derived from an EMBL/GenBank/DDBJ whole genome shotgun (WGS) entry which is preliminary data.</text>
</comment>
<dbReference type="PRINTS" id="PR00624">
    <property type="entry name" value="HISTONEH5"/>
</dbReference>
<feature type="compositionally biased region" description="Basic residues" evidence="8">
    <location>
        <begin position="480"/>
        <end position="496"/>
    </location>
</feature>
<evidence type="ECO:0000256" key="5">
    <source>
        <dbReference type="ARBA" id="ARBA00022737"/>
    </source>
</evidence>
<dbReference type="GO" id="GO:0000786">
    <property type="term" value="C:nucleosome"/>
    <property type="evidence" value="ECO:0007669"/>
    <property type="project" value="InterPro"/>
</dbReference>
<gene>
    <name evidence="10" type="ORF">J4Q44_G00103120</name>
</gene>
<evidence type="ECO:0000313" key="11">
    <source>
        <dbReference type="Proteomes" id="UP001356427"/>
    </source>
</evidence>
<dbReference type="Gene3D" id="1.10.10.10">
    <property type="entry name" value="Winged helix-like DNA-binding domain superfamily/Winged helix DNA-binding domain"/>
    <property type="match status" value="3"/>
</dbReference>
<feature type="compositionally biased region" description="Pro residues" evidence="8">
    <location>
        <begin position="545"/>
        <end position="560"/>
    </location>
</feature>
<dbReference type="PANTHER" id="PTHR15832">
    <property type="entry name" value="SHC (SRC HOMOLOGY DOMAIN C-TERMINAL) ADAPTOR HOMOLOG"/>
    <property type="match status" value="1"/>
</dbReference>
<feature type="compositionally biased region" description="Basic and acidic residues" evidence="8">
    <location>
        <begin position="91"/>
        <end position="134"/>
    </location>
</feature>
<feature type="compositionally biased region" description="Low complexity" evidence="8">
    <location>
        <begin position="498"/>
        <end position="507"/>
    </location>
</feature>
<feature type="region of interest" description="Disordered" evidence="8">
    <location>
        <begin position="441"/>
        <end position="641"/>
    </location>
</feature>
<dbReference type="EMBL" id="JAGTTL010000008">
    <property type="protein sequence ID" value="KAK6319101.1"/>
    <property type="molecule type" value="Genomic_DNA"/>
</dbReference>
<feature type="compositionally biased region" description="Low complexity" evidence="8">
    <location>
        <begin position="561"/>
        <end position="597"/>
    </location>
</feature>
<dbReference type="Pfam" id="PF00538">
    <property type="entry name" value="Linker_histone"/>
    <property type="match status" value="3"/>
</dbReference>
<dbReference type="InterPro" id="IPR036388">
    <property type="entry name" value="WH-like_DNA-bd_sf"/>
</dbReference>
<dbReference type="SMART" id="SM00526">
    <property type="entry name" value="H15"/>
    <property type="match status" value="3"/>
</dbReference>
<evidence type="ECO:0000256" key="2">
    <source>
        <dbReference type="ARBA" id="ARBA00004286"/>
    </source>
</evidence>
<feature type="compositionally biased region" description="Acidic residues" evidence="8">
    <location>
        <begin position="453"/>
        <end position="476"/>
    </location>
</feature>
<comment type="subcellular location">
    <subcellularLocation>
        <location evidence="2">Chromosome</location>
    </subcellularLocation>
    <subcellularLocation>
        <location evidence="1">Nucleus</location>
    </subcellularLocation>
</comment>
<dbReference type="GO" id="GO:0005634">
    <property type="term" value="C:nucleus"/>
    <property type="evidence" value="ECO:0007669"/>
    <property type="project" value="UniProtKB-SubCell"/>
</dbReference>
<keyword evidence="6" id="KW-0238">DNA-binding</keyword>
<dbReference type="GO" id="GO:0030527">
    <property type="term" value="F:structural constituent of chromatin"/>
    <property type="evidence" value="ECO:0007669"/>
    <property type="project" value="InterPro"/>
</dbReference>
<feature type="compositionally biased region" description="Basic and acidic residues" evidence="8">
    <location>
        <begin position="441"/>
        <end position="452"/>
    </location>
</feature>
<feature type="domain" description="H15" evidence="9">
    <location>
        <begin position="167"/>
        <end position="242"/>
    </location>
</feature>
<evidence type="ECO:0000313" key="10">
    <source>
        <dbReference type="EMBL" id="KAK6319101.1"/>
    </source>
</evidence>
<feature type="compositionally biased region" description="Basic residues" evidence="8">
    <location>
        <begin position="631"/>
        <end position="641"/>
    </location>
</feature>
<organism evidence="10 11">
    <name type="scientific">Coregonus suidteri</name>
    <dbReference type="NCBI Taxonomy" id="861788"/>
    <lineage>
        <taxon>Eukaryota</taxon>
        <taxon>Metazoa</taxon>
        <taxon>Chordata</taxon>
        <taxon>Craniata</taxon>
        <taxon>Vertebrata</taxon>
        <taxon>Euteleostomi</taxon>
        <taxon>Actinopterygii</taxon>
        <taxon>Neopterygii</taxon>
        <taxon>Teleostei</taxon>
        <taxon>Protacanthopterygii</taxon>
        <taxon>Salmoniformes</taxon>
        <taxon>Salmonidae</taxon>
        <taxon>Coregoninae</taxon>
        <taxon>Coregonus</taxon>
    </lineage>
</organism>
<keyword evidence="11" id="KW-1185">Reference proteome</keyword>
<dbReference type="GO" id="GO:0070828">
    <property type="term" value="P:heterochromatin organization"/>
    <property type="evidence" value="ECO:0007669"/>
    <property type="project" value="TreeGrafter"/>
</dbReference>
<dbReference type="GO" id="GO:0003677">
    <property type="term" value="F:DNA binding"/>
    <property type="evidence" value="ECO:0007669"/>
    <property type="project" value="UniProtKB-KW"/>
</dbReference>
<reference evidence="10 11" key="1">
    <citation type="submission" date="2021-04" db="EMBL/GenBank/DDBJ databases">
        <authorList>
            <person name="De Guttry C."/>
            <person name="Zahm M."/>
            <person name="Klopp C."/>
            <person name="Cabau C."/>
            <person name="Louis A."/>
            <person name="Berthelot C."/>
            <person name="Parey E."/>
            <person name="Roest Crollius H."/>
            <person name="Montfort J."/>
            <person name="Robinson-Rechavi M."/>
            <person name="Bucao C."/>
            <person name="Bouchez O."/>
            <person name="Gislard M."/>
            <person name="Lluch J."/>
            <person name="Milhes M."/>
            <person name="Lampietro C."/>
            <person name="Lopez Roques C."/>
            <person name="Donnadieu C."/>
            <person name="Braasch I."/>
            <person name="Desvignes T."/>
            <person name="Postlethwait J."/>
            <person name="Bobe J."/>
            <person name="Wedekind C."/>
            <person name="Guiguen Y."/>
        </authorList>
    </citation>
    <scope>NUCLEOTIDE SEQUENCE [LARGE SCALE GENOMIC DNA]</scope>
    <source>
        <strain evidence="10">Cs_M1</strain>
        <tissue evidence="10">Blood</tissue>
    </source>
</reference>
<dbReference type="GO" id="GO:0006334">
    <property type="term" value="P:nucleosome assembly"/>
    <property type="evidence" value="ECO:0007669"/>
    <property type="project" value="InterPro"/>
</dbReference>
<dbReference type="PANTHER" id="PTHR15832:SF1">
    <property type="entry name" value="HETEROCHROMATIN PROTEIN 1-BINDING PROTEIN 3"/>
    <property type="match status" value="1"/>
</dbReference>
<evidence type="ECO:0000256" key="7">
    <source>
        <dbReference type="ARBA" id="ARBA00023242"/>
    </source>
</evidence>
<feature type="region of interest" description="Disordered" evidence="8">
    <location>
        <begin position="26"/>
        <end position="138"/>
    </location>
</feature>
<evidence type="ECO:0000256" key="8">
    <source>
        <dbReference type="SAM" id="MobiDB-lite"/>
    </source>
</evidence>
<evidence type="ECO:0000256" key="6">
    <source>
        <dbReference type="ARBA" id="ARBA00023125"/>
    </source>
</evidence>
<feature type="compositionally biased region" description="Acidic residues" evidence="8">
    <location>
        <begin position="54"/>
        <end position="71"/>
    </location>
</feature>
<evidence type="ECO:0000259" key="9">
    <source>
        <dbReference type="PROSITE" id="PS51504"/>
    </source>
</evidence>
<feature type="compositionally biased region" description="Basic residues" evidence="8">
    <location>
        <begin position="602"/>
        <end position="612"/>
    </location>
</feature>
<accession>A0AAN8R072</accession>